<accession>A0A075GIN1</accession>
<reference evidence="1" key="1">
    <citation type="journal article" date="2014" name="Genome Biol. Evol.">
        <title>Pangenome evidence for extensive interdomain horizontal transfer affecting lineage core and shell genes in uncultured planktonic thaumarchaeota and euryarchaeota.</title>
        <authorList>
            <person name="Deschamps P."/>
            <person name="Zivanovic Y."/>
            <person name="Moreira D."/>
            <person name="Rodriguez-Valera F."/>
            <person name="Lopez-Garcia P."/>
        </authorList>
    </citation>
    <scope>NUCLEOTIDE SEQUENCE</scope>
</reference>
<protein>
    <recommendedName>
        <fullName evidence="2">Ubiquitin-like domain-containing protein</fullName>
    </recommendedName>
</protein>
<dbReference type="AlphaFoldDB" id="A0A075GIN1"/>
<proteinExistence type="predicted"/>
<name>A0A075GIN1_9ARCH</name>
<evidence type="ECO:0000313" key="1">
    <source>
        <dbReference type="EMBL" id="AIF01832.1"/>
    </source>
</evidence>
<evidence type="ECO:0008006" key="2">
    <source>
        <dbReference type="Google" id="ProtNLM"/>
    </source>
</evidence>
<sequence length="85" mass="9689">MGAFFLMANQVLVNVKTSEGTWETTFQKSTRIKDVILGSRMHFRLPKEAHLVLCKEESPHADFDPDRALVNYNVIDGDILLLKEV</sequence>
<organism evidence="1">
    <name type="scientific">uncultured marine thaumarchaeote KM3_150_B03</name>
    <dbReference type="NCBI Taxonomy" id="1456015"/>
    <lineage>
        <taxon>Archaea</taxon>
        <taxon>Nitrososphaerota</taxon>
        <taxon>environmental samples</taxon>
    </lineage>
</organism>
<dbReference type="EMBL" id="KF900632">
    <property type="protein sequence ID" value="AIF01832.1"/>
    <property type="molecule type" value="Genomic_DNA"/>
</dbReference>